<keyword evidence="1" id="KW-0472">Membrane</keyword>
<name>X0ZFF5_9ZZZZ</name>
<keyword evidence="1" id="KW-0812">Transmembrane</keyword>
<accession>X0ZFF5</accession>
<dbReference type="EMBL" id="BART01001412">
    <property type="protein sequence ID" value="GAG68405.1"/>
    <property type="molecule type" value="Genomic_DNA"/>
</dbReference>
<proteinExistence type="predicted"/>
<sequence length="62" mass="6796">MGKEAKEMSKVTDIGLFVIGVISIISVNVFAFVFDGELIDRALMIDSLFIGALITKFLTRNS</sequence>
<feature type="transmembrane region" description="Helical" evidence="1">
    <location>
        <begin position="12"/>
        <end position="32"/>
    </location>
</feature>
<dbReference type="AlphaFoldDB" id="X0ZFF5"/>
<evidence type="ECO:0000313" key="2">
    <source>
        <dbReference type="EMBL" id="GAG68405.1"/>
    </source>
</evidence>
<keyword evidence="1" id="KW-1133">Transmembrane helix</keyword>
<evidence type="ECO:0000256" key="1">
    <source>
        <dbReference type="SAM" id="Phobius"/>
    </source>
</evidence>
<comment type="caution">
    <text evidence="2">The sequence shown here is derived from an EMBL/GenBank/DDBJ whole genome shotgun (WGS) entry which is preliminary data.</text>
</comment>
<gene>
    <name evidence="2" type="ORF">S01H4_05019</name>
</gene>
<protein>
    <submittedName>
        <fullName evidence="2">Uncharacterized protein</fullName>
    </submittedName>
</protein>
<reference evidence="2" key="1">
    <citation type="journal article" date="2014" name="Front. Microbiol.">
        <title>High frequency of phylogenetically diverse reductive dehalogenase-homologous genes in deep subseafloor sedimentary metagenomes.</title>
        <authorList>
            <person name="Kawai M."/>
            <person name="Futagami T."/>
            <person name="Toyoda A."/>
            <person name="Takaki Y."/>
            <person name="Nishi S."/>
            <person name="Hori S."/>
            <person name="Arai W."/>
            <person name="Tsubouchi T."/>
            <person name="Morono Y."/>
            <person name="Uchiyama I."/>
            <person name="Ito T."/>
            <person name="Fujiyama A."/>
            <person name="Inagaki F."/>
            <person name="Takami H."/>
        </authorList>
    </citation>
    <scope>NUCLEOTIDE SEQUENCE</scope>
    <source>
        <strain evidence="2">Expedition CK06-06</strain>
    </source>
</reference>
<organism evidence="2">
    <name type="scientific">marine sediment metagenome</name>
    <dbReference type="NCBI Taxonomy" id="412755"/>
    <lineage>
        <taxon>unclassified sequences</taxon>
        <taxon>metagenomes</taxon>
        <taxon>ecological metagenomes</taxon>
    </lineage>
</organism>